<protein>
    <submittedName>
        <fullName evidence="2">Uncharacterized protein</fullName>
    </submittedName>
</protein>
<evidence type="ECO:0000313" key="2">
    <source>
        <dbReference type="EMBL" id="CCI43851.1"/>
    </source>
</evidence>
<reference evidence="2 3" key="1">
    <citation type="submission" date="2012-05" db="EMBL/GenBank/DDBJ databases">
        <title>Recombination and specialization in a pathogen metapopulation.</title>
        <authorList>
            <person name="Gardiner A."/>
            <person name="Kemen E."/>
            <person name="Schultz-Larsen T."/>
            <person name="MacLean D."/>
            <person name="Van Oosterhout C."/>
            <person name="Jones J.D.G."/>
        </authorList>
    </citation>
    <scope>NUCLEOTIDE SEQUENCE [LARGE SCALE GENOMIC DNA]</scope>
    <source>
        <strain evidence="2 3">Ac Nc2</strain>
    </source>
</reference>
<dbReference type="InterPro" id="IPR007573">
    <property type="entry name" value="QWRF"/>
</dbReference>
<evidence type="ECO:0000313" key="3">
    <source>
        <dbReference type="Proteomes" id="UP000053237"/>
    </source>
</evidence>
<dbReference type="AlphaFoldDB" id="A0A024GAH2"/>
<sequence length="368" mass="42359">MEQKSKRKVKVVASRYVQAIQKHNSEALDERKTSLHSKTLGTKAECTHRSNKEENTIKRSADAFTAETQSHTRNEHEAVKAPPEKIDGGIKERLQEYRACKQRKRSRFNSDGTIIRQKEEKLDVVGSRTKCQGTTAERITAKTAHKGTTEDEAADNLMDIELLTCLYYQMCFVEAKSEETFRTQEKSAMTQIFGAWKVLQCKKESLYELRGRIDQEKHVFRLQKNLSHQVDGFGKAAREIDLITEKLYEMCSAVKSAVDRVPIANIVPPDMRALRNEVLQLSNTLQDTLNVMEEKQMSDSLTKLEQFEDESKQLLDTISSQLFQIVDLLELYNQEVEMRASHTIHAKQYERLRFSKSLPLVLEQCIPK</sequence>
<evidence type="ECO:0000256" key="1">
    <source>
        <dbReference type="SAM" id="MobiDB-lite"/>
    </source>
</evidence>
<dbReference type="OrthoDB" id="106065at2759"/>
<dbReference type="Proteomes" id="UP000053237">
    <property type="component" value="Unassembled WGS sequence"/>
</dbReference>
<organism evidence="2 3">
    <name type="scientific">Albugo candida</name>
    <dbReference type="NCBI Taxonomy" id="65357"/>
    <lineage>
        <taxon>Eukaryota</taxon>
        <taxon>Sar</taxon>
        <taxon>Stramenopiles</taxon>
        <taxon>Oomycota</taxon>
        <taxon>Peronosporomycetes</taxon>
        <taxon>Albuginales</taxon>
        <taxon>Albuginaceae</taxon>
        <taxon>Albugo</taxon>
    </lineage>
</organism>
<gene>
    <name evidence="2" type="ORF">BN9_046350</name>
</gene>
<proteinExistence type="predicted"/>
<accession>A0A024GAH2</accession>
<dbReference type="InParanoid" id="A0A024GAH2"/>
<dbReference type="EMBL" id="CAIX01000056">
    <property type="protein sequence ID" value="CCI43851.1"/>
    <property type="molecule type" value="Genomic_DNA"/>
</dbReference>
<keyword evidence="3" id="KW-1185">Reference proteome</keyword>
<feature type="region of interest" description="Disordered" evidence="1">
    <location>
        <begin position="45"/>
        <end position="90"/>
    </location>
</feature>
<feature type="compositionally biased region" description="Basic and acidic residues" evidence="1">
    <location>
        <begin position="45"/>
        <end position="61"/>
    </location>
</feature>
<comment type="caution">
    <text evidence="2">The sequence shown here is derived from an EMBL/GenBank/DDBJ whole genome shotgun (WGS) entry which is preliminary data.</text>
</comment>
<feature type="compositionally biased region" description="Basic and acidic residues" evidence="1">
    <location>
        <begin position="70"/>
        <end position="90"/>
    </location>
</feature>
<name>A0A024GAH2_9STRA</name>
<dbReference type="Pfam" id="PF04484">
    <property type="entry name" value="QWRF"/>
    <property type="match status" value="1"/>
</dbReference>